<sequence>MSWSAIHRLYYPPLSLAGLPAIIKTARSRLNFVNKTFITLQHSSSKPNLNNRPDGTYYDLFPKTFALGPPPTGTFNIDLVALRQEFLKLQAQAHPDRHANTSKESAGHESTLINEAFAVLKSPLSRAQYLLSLRQSNIKEEEINRSIAESDILSKVMNIRERIDAARSCSIATLGKLKNEIEQNVKQSETQVAKAFDNDDLQAAKRQTIFLQYWMSVKSSFDELEFPLR</sequence>
<feature type="domain" description="J" evidence="4">
    <location>
        <begin position="56"/>
        <end position="133"/>
    </location>
</feature>
<gene>
    <name evidence="5" type="ORF">EV44_g2245</name>
</gene>
<dbReference type="AlphaFoldDB" id="A0A0B1P9M8"/>
<dbReference type="InterPro" id="IPR001623">
    <property type="entry name" value="DnaJ_domain"/>
</dbReference>
<keyword evidence="2" id="KW-0143">Chaperone</keyword>
<dbReference type="NCBIfam" id="TIGR00714">
    <property type="entry name" value="hscB"/>
    <property type="match status" value="1"/>
</dbReference>
<dbReference type="InterPro" id="IPR036386">
    <property type="entry name" value="HscB_C_sf"/>
</dbReference>
<dbReference type="PANTHER" id="PTHR14021">
    <property type="entry name" value="IRON-SULFUR CLUSTER CO-CHAPERONE PROTEIN HSCB"/>
    <property type="match status" value="1"/>
</dbReference>
<dbReference type="SUPFAM" id="SSF47144">
    <property type="entry name" value="HSC20 (HSCB), C-terminal oligomerisation domain"/>
    <property type="match status" value="1"/>
</dbReference>
<feature type="coiled-coil region" evidence="3">
    <location>
        <begin position="171"/>
        <end position="198"/>
    </location>
</feature>
<dbReference type="Gene3D" id="1.10.287.110">
    <property type="entry name" value="DnaJ domain"/>
    <property type="match status" value="1"/>
</dbReference>
<accession>A0A0B1P9M8</accession>
<dbReference type="OMA" id="TVELKYW"/>
<keyword evidence="6" id="KW-1185">Reference proteome</keyword>
<dbReference type="InterPro" id="IPR009073">
    <property type="entry name" value="HscB_oligo_C"/>
</dbReference>
<dbReference type="GO" id="GO:0051087">
    <property type="term" value="F:protein-folding chaperone binding"/>
    <property type="evidence" value="ECO:0007669"/>
    <property type="project" value="InterPro"/>
</dbReference>
<proteinExistence type="inferred from homology"/>
<dbReference type="Pfam" id="PF07743">
    <property type="entry name" value="HSCB_C"/>
    <property type="match status" value="1"/>
</dbReference>
<comment type="similarity">
    <text evidence="1">Belongs to the HscB family.</text>
</comment>
<dbReference type="SUPFAM" id="SSF46565">
    <property type="entry name" value="Chaperone J-domain"/>
    <property type="match status" value="1"/>
</dbReference>
<keyword evidence="3" id="KW-0175">Coiled coil</keyword>
<dbReference type="HOGENOM" id="CLU_068529_1_1_1"/>
<dbReference type="Proteomes" id="UP000030854">
    <property type="component" value="Unassembled WGS sequence"/>
</dbReference>
<evidence type="ECO:0000259" key="4">
    <source>
        <dbReference type="PROSITE" id="PS50076"/>
    </source>
</evidence>
<dbReference type="GO" id="GO:0005739">
    <property type="term" value="C:mitochondrion"/>
    <property type="evidence" value="ECO:0007669"/>
    <property type="project" value="TreeGrafter"/>
</dbReference>
<dbReference type="PANTHER" id="PTHR14021:SF15">
    <property type="entry name" value="IRON-SULFUR CLUSTER CO-CHAPERONE PROTEIN HSCB"/>
    <property type="match status" value="1"/>
</dbReference>
<organism evidence="5 6">
    <name type="scientific">Uncinula necator</name>
    <name type="common">Grape powdery mildew</name>
    <dbReference type="NCBI Taxonomy" id="52586"/>
    <lineage>
        <taxon>Eukaryota</taxon>
        <taxon>Fungi</taxon>
        <taxon>Dikarya</taxon>
        <taxon>Ascomycota</taxon>
        <taxon>Pezizomycotina</taxon>
        <taxon>Leotiomycetes</taxon>
        <taxon>Erysiphales</taxon>
        <taxon>Erysiphaceae</taxon>
        <taxon>Erysiphe</taxon>
    </lineage>
</organism>
<dbReference type="Gene3D" id="1.20.1280.20">
    <property type="entry name" value="HscB, C-terminal domain"/>
    <property type="match status" value="1"/>
</dbReference>
<dbReference type="GO" id="GO:0044571">
    <property type="term" value="P:[2Fe-2S] cluster assembly"/>
    <property type="evidence" value="ECO:0007669"/>
    <property type="project" value="InterPro"/>
</dbReference>
<evidence type="ECO:0000256" key="2">
    <source>
        <dbReference type="ARBA" id="ARBA00023186"/>
    </source>
</evidence>
<reference evidence="5 6" key="1">
    <citation type="journal article" date="2014" name="BMC Genomics">
        <title>Adaptive genomic structural variation in the grape powdery mildew pathogen, Erysiphe necator.</title>
        <authorList>
            <person name="Jones L."/>
            <person name="Riaz S."/>
            <person name="Morales-Cruz A."/>
            <person name="Amrine K.C."/>
            <person name="McGuire B."/>
            <person name="Gubler W.D."/>
            <person name="Walker M.A."/>
            <person name="Cantu D."/>
        </authorList>
    </citation>
    <scope>NUCLEOTIDE SEQUENCE [LARGE SCALE GENOMIC DNA]</scope>
    <source>
        <strain evidence="6">c</strain>
    </source>
</reference>
<evidence type="ECO:0000313" key="6">
    <source>
        <dbReference type="Proteomes" id="UP000030854"/>
    </source>
</evidence>
<dbReference type="InterPro" id="IPR004640">
    <property type="entry name" value="HscB"/>
</dbReference>
<evidence type="ECO:0000256" key="3">
    <source>
        <dbReference type="SAM" id="Coils"/>
    </source>
</evidence>
<comment type="caution">
    <text evidence="5">The sequence shown here is derived from an EMBL/GenBank/DDBJ whole genome shotgun (WGS) entry which is preliminary data.</text>
</comment>
<dbReference type="STRING" id="52586.A0A0B1P9M8"/>
<dbReference type="PROSITE" id="PS50076">
    <property type="entry name" value="DNAJ_2"/>
    <property type="match status" value="1"/>
</dbReference>
<protein>
    <submittedName>
        <fullName evidence="5">Putative j-type co-chaperone mitochondrial</fullName>
    </submittedName>
</protein>
<evidence type="ECO:0000256" key="1">
    <source>
        <dbReference type="ARBA" id="ARBA00010476"/>
    </source>
</evidence>
<dbReference type="InterPro" id="IPR036869">
    <property type="entry name" value="J_dom_sf"/>
</dbReference>
<dbReference type="GO" id="GO:0051259">
    <property type="term" value="P:protein complex oligomerization"/>
    <property type="evidence" value="ECO:0007669"/>
    <property type="project" value="InterPro"/>
</dbReference>
<dbReference type="EMBL" id="JNVN01001492">
    <property type="protein sequence ID" value="KHJ33339.1"/>
    <property type="molecule type" value="Genomic_DNA"/>
</dbReference>
<dbReference type="GO" id="GO:0001671">
    <property type="term" value="F:ATPase activator activity"/>
    <property type="evidence" value="ECO:0007669"/>
    <property type="project" value="InterPro"/>
</dbReference>
<dbReference type="OrthoDB" id="448954at2759"/>
<evidence type="ECO:0000313" key="5">
    <source>
        <dbReference type="EMBL" id="KHJ33339.1"/>
    </source>
</evidence>
<name>A0A0B1P9M8_UNCNE</name>